<feature type="compositionally biased region" description="Low complexity" evidence="4">
    <location>
        <begin position="402"/>
        <end position="424"/>
    </location>
</feature>
<dbReference type="VEuPathDB" id="FungiDB:A1Q1_06433"/>
<dbReference type="PANTHER" id="PTHR43003:SF5">
    <property type="entry name" value="DNA-3-METHYLADENINE GLYCOSYLASE"/>
    <property type="match status" value="1"/>
</dbReference>
<evidence type="ECO:0000259" key="5">
    <source>
        <dbReference type="SMART" id="SM00478"/>
    </source>
</evidence>
<accession>J5SE24</accession>
<dbReference type="GO" id="GO:0006285">
    <property type="term" value="P:base-excision repair, AP site formation"/>
    <property type="evidence" value="ECO:0007669"/>
    <property type="project" value="TreeGrafter"/>
</dbReference>
<dbReference type="InterPro" id="IPR003265">
    <property type="entry name" value="HhH-GPD_domain"/>
</dbReference>
<dbReference type="Proteomes" id="UP000002748">
    <property type="component" value="Unassembled WGS sequence"/>
</dbReference>
<dbReference type="SUPFAM" id="SSF48150">
    <property type="entry name" value="DNA-glycosylase"/>
    <property type="match status" value="1"/>
</dbReference>
<feature type="region of interest" description="Disordered" evidence="4">
    <location>
        <begin position="87"/>
        <end position="158"/>
    </location>
</feature>
<dbReference type="EMBL" id="ALBS01000332">
    <property type="protein sequence ID" value="EJT45201.1"/>
    <property type="molecule type" value="Genomic_DNA"/>
</dbReference>
<evidence type="ECO:0000313" key="7">
    <source>
        <dbReference type="Proteomes" id="UP000002748"/>
    </source>
</evidence>
<evidence type="ECO:0000256" key="3">
    <source>
        <dbReference type="ARBA" id="ARBA00023204"/>
    </source>
</evidence>
<dbReference type="HOGENOM" id="CLU_033011_1_0_1"/>
<feature type="region of interest" description="Disordered" evidence="4">
    <location>
        <begin position="345"/>
        <end position="451"/>
    </location>
</feature>
<dbReference type="GeneID" id="25989945"/>
<dbReference type="InterPro" id="IPR011257">
    <property type="entry name" value="DNA_glycosylase"/>
</dbReference>
<evidence type="ECO:0000313" key="6">
    <source>
        <dbReference type="EMBL" id="EJT45201.1"/>
    </source>
</evidence>
<dbReference type="PANTHER" id="PTHR43003">
    <property type="entry name" value="DNA-3-METHYLADENINE GLYCOSYLASE"/>
    <property type="match status" value="1"/>
</dbReference>
<evidence type="ECO:0000256" key="1">
    <source>
        <dbReference type="ARBA" id="ARBA00010817"/>
    </source>
</evidence>
<dbReference type="GO" id="GO:0043916">
    <property type="term" value="F:DNA-7-methylguanine glycosylase activity"/>
    <property type="evidence" value="ECO:0007669"/>
    <property type="project" value="TreeGrafter"/>
</dbReference>
<dbReference type="GO" id="GO:0006307">
    <property type="term" value="P:DNA alkylation repair"/>
    <property type="evidence" value="ECO:0007669"/>
    <property type="project" value="TreeGrafter"/>
</dbReference>
<dbReference type="GO" id="GO:0005634">
    <property type="term" value="C:nucleus"/>
    <property type="evidence" value="ECO:0007669"/>
    <property type="project" value="TreeGrafter"/>
</dbReference>
<dbReference type="GO" id="GO:0032993">
    <property type="term" value="C:protein-DNA complex"/>
    <property type="evidence" value="ECO:0007669"/>
    <property type="project" value="TreeGrafter"/>
</dbReference>
<dbReference type="Gene3D" id="1.10.340.30">
    <property type="entry name" value="Hypothetical protein, domain 2"/>
    <property type="match status" value="1"/>
</dbReference>
<comment type="similarity">
    <text evidence="1">Belongs to the alkylbase DNA glycosidase AlkA family.</text>
</comment>
<dbReference type="InterPro" id="IPR051912">
    <property type="entry name" value="Alkylbase_DNA_Glycosylase/TA"/>
</dbReference>
<protein>
    <submittedName>
        <fullName evidence="6">DNA-3-methyladenine glycosidase</fullName>
    </submittedName>
</protein>
<feature type="compositionally biased region" description="Polar residues" evidence="4">
    <location>
        <begin position="372"/>
        <end position="383"/>
    </location>
</feature>
<dbReference type="CDD" id="cd00056">
    <property type="entry name" value="ENDO3c"/>
    <property type="match status" value="1"/>
</dbReference>
<feature type="domain" description="HhH-GPD" evidence="5">
    <location>
        <begin position="207"/>
        <end position="382"/>
    </location>
</feature>
<dbReference type="FunFam" id="1.10.340.30:FF:000004">
    <property type="entry name" value="DNA-3-methyladenine glycosylase II"/>
    <property type="match status" value="1"/>
</dbReference>
<dbReference type="RefSeq" id="XP_014177022.1">
    <property type="nucleotide sequence ID" value="XM_014321547.1"/>
</dbReference>
<dbReference type="AlphaFoldDB" id="J5SE24"/>
<dbReference type="GO" id="GO:0032131">
    <property type="term" value="F:alkylated DNA binding"/>
    <property type="evidence" value="ECO:0007669"/>
    <property type="project" value="TreeGrafter"/>
</dbReference>
<reference evidence="6 7" key="1">
    <citation type="journal article" date="2012" name="Eukaryot. Cell">
        <title>Draft genome sequence of CBS 2479, the standard type strain of Trichosporon asahii.</title>
        <authorList>
            <person name="Yang R.Y."/>
            <person name="Li H.T."/>
            <person name="Zhu H."/>
            <person name="Zhou G.P."/>
            <person name="Wang M."/>
            <person name="Wang L."/>
        </authorList>
    </citation>
    <scope>NUCLEOTIDE SEQUENCE [LARGE SCALE GENOMIC DNA]</scope>
    <source>
        <strain evidence="7">ATCC 90039 / CBS 2479 / JCM 2466 / KCTC 7840 / NCYC 2677 / UAMH 7654</strain>
    </source>
</reference>
<sequence length="588" mass="62108">MYLTTQVARLVDPPASALASETGWRWCPARVSQPSSSGPWATHHDVAGAFLDDLRMLLQRARPLTTAMASVRTTRRSARVAAATANGFGASGAPLPTSVKVEDSTPTTPTKPAKRRKVSASDASAKEEAGSTPKKPKAGKKDGTIPPLTRHTPPPAVHLPTALAHLSAADPRFAKLSERVPCKPFLGPDGRNGHKDDPFRSLVTSIIGQQVSWMAARSITKRFIEFFCGPVDGEERGDWPFPTPEQVAASNILDLKGVGFSTRKSEYVIELAGHFAAGRLSTEALLTAPDEDVLAALTAVRGIGKWTVDMFLIFTLRRGDVLPVGDLGVQKGLLRWVLAAHGALPPPKLSSTPRKSLPATPSKTPGEPAEPQSPTALTHTTSVGAMEPPATPVTPNKRSLEAASSSATLLNEPATPTPANGPAGSSILPATPAPPPVTPSASTNPSLPPAEDDSLIAVTPDWSSEHALKAAPLPPGLDISTLRSRLAGKKAKPSCAFAPVHGREWVGGLACPPLKVTCDAIGGWNMTLPSHAVVHSIYPPQSLDDEWNDANSRGGVYLLPEEMEALTANWRPYRSVGTFFTWAMAGEK</sequence>
<keyword evidence="2" id="KW-0227">DNA damage</keyword>
<evidence type="ECO:0000256" key="2">
    <source>
        <dbReference type="ARBA" id="ARBA00022763"/>
    </source>
</evidence>
<dbReference type="KEGG" id="tasa:A1Q1_06433"/>
<keyword evidence="6" id="KW-0326">Glycosidase</keyword>
<dbReference type="Pfam" id="PF00730">
    <property type="entry name" value="HhH-GPD"/>
    <property type="match status" value="1"/>
</dbReference>
<dbReference type="OrthoDB" id="415889at2759"/>
<gene>
    <name evidence="6" type="ORF">A1Q1_06433</name>
</gene>
<feature type="compositionally biased region" description="Polar residues" evidence="4">
    <location>
        <begin position="349"/>
        <end position="363"/>
    </location>
</feature>
<comment type="caution">
    <text evidence="6">The sequence shown here is derived from an EMBL/GenBank/DDBJ whole genome shotgun (WGS) entry which is preliminary data.</text>
</comment>
<dbReference type="Gene3D" id="1.10.1670.40">
    <property type="match status" value="2"/>
</dbReference>
<dbReference type="GO" id="GO:0008725">
    <property type="term" value="F:DNA-3-methyladenine glycosylase activity"/>
    <property type="evidence" value="ECO:0007669"/>
    <property type="project" value="TreeGrafter"/>
</dbReference>
<keyword evidence="6" id="KW-0378">Hydrolase</keyword>
<dbReference type="SMART" id="SM00478">
    <property type="entry name" value="ENDO3c"/>
    <property type="match status" value="1"/>
</dbReference>
<organism evidence="6 7">
    <name type="scientific">Trichosporon asahii var. asahii (strain ATCC 90039 / CBS 2479 / JCM 2466 / KCTC 7840 / NBRC 103889/ NCYC 2677 / UAMH 7654)</name>
    <name type="common">Yeast</name>
    <dbReference type="NCBI Taxonomy" id="1186058"/>
    <lineage>
        <taxon>Eukaryota</taxon>
        <taxon>Fungi</taxon>
        <taxon>Dikarya</taxon>
        <taxon>Basidiomycota</taxon>
        <taxon>Agaricomycotina</taxon>
        <taxon>Tremellomycetes</taxon>
        <taxon>Trichosporonales</taxon>
        <taxon>Trichosporonaceae</taxon>
        <taxon>Trichosporon</taxon>
    </lineage>
</organism>
<evidence type="ECO:0000256" key="4">
    <source>
        <dbReference type="SAM" id="MobiDB-lite"/>
    </source>
</evidence>
<keyword evidence="3" id="KW-0234">DNA repair</keyword>
<proteinExistence type="inferred from homology"/>
<name>J5SE24_TRIAS</name>